<dbReference type="RefSeq" id="WP_194977557.1">
    <property type="nucleotide sequence ID" value="NZ_JADMKS010000002.1"/>
</dbReference>
<keyword evidence="1" id="KW-0472">Membrane</keyword>
<name>A0AA40WZB7_9GAMM</name>
<keyword evidence="1" id="KW-1133">Transmembrane helix</keyword>
<dbReference type="AlphaFoldDB" id="A0AA40WZB7"/>
<keyword evidence="1" id="KW-0812">Transmembrane</keyword>
<dbReference type="PANTHER" id="PTHR32309">
    <property type="entry name" value="TYROSINE-PROTEIN KINASE"/>
    <property type="match status" value="1"/>
</dbReference>
<dbReference type="GO" id="GO:0004713">
    <property type="term" value="F:protein tyrosine kinase activity"/>
    <property type="evidence" value="ECO:0007669"/>
    <property type="project" value="TreeGrafter"/>
</dbReference>
<dbReference type="GO" id="GO:0005886">
    <property type="term" value="C:plasma membrane"/>
    <property type="evidence" value="ECO:0007669"/>
    <property type="project" value="TreeGrafter"/>
</dbReference>
<comment type="caution">
    <text evidence="2">The sequence shown here is derived from an EMBL/GenBank/DDBJ whole genome shotgun (WGS) entry which is preliminary data.</text>
</comment>
<evidence type="ECO:0000313" key="3">
    <source>
        <dbReference type="Proteomes" id="UP000705283"/>
    </source>
</evidence>
<gene>
    <name evidence="2" type="ORF">ITX54_04230</name>
</gene>
<sequence>MFIKKIKSAYSSIRINNFYRPSCLSINTLNQNLGKIIVGLPMALLIIYLTIFSHPRYLSESTIAIKSANSIDGNSLSVGLLLGAAGSSTATDAMYLQKYINSPDMLNILNHDLNFFQAFGSSGLDFLNHLSDKVTREELFSYYLQRVTANYDDKTGLMTIGTQGFTPEFAQQFNHAVLKESERFINEISHKIAREQQAFAEEEMHKAQARLNISKARMLAFQNQNNVLDPKAQALAAVTLVNMLVSQQIQLQADLRNLLTYLREDAPQVVSAKNAIASLGKQIEQEKSKITAPEGHKLNSMAVDFEEIKSQVAFDSDMYKLALTSIEKTRIESARKLKVLSVISSPQVPQETRFPNIPYLIASTLLVCCLLFGTTKLLLAIVDDHKD</sequence>
<feature type="transmembrane region" description="Helical" evidence="1">
    <location>
        <begin position="33"/>
        <end position="52"/>
    </location>
</feature>
<protein>
    <submittedName>
        <fullName evidence="2">Capsule biosynthesis protein</fullName>
    </submittedName>
</protein>
<reference evidence="2" key="1">
    <citation type="submission" date="2020-11" db="EMBL/GenBank/DDBJ databases">
        <authorList>
            <person name="Lee S.D."/>
        </authorList>
    </citation>
    <scope>NUCLEOTIDE SEQUENCE</scope>
    <source>
        <strain evidence="2">SAP-2</strain>
    </source>
</reference>
<proteinExistence type="predicted"/>
<dbReference type="PANTHER" id="PTHR32309:SF13">
    <property type="entry name" value="FERRIC ENTEROBACTIN TRANSPORT PROTEIN FEPE"/>
    <property type="match status" value="1"/>
</dbReference>
<evidence type="ECO:0000313" key="2">
    <source>
        <dbReference type="EMBL" id="MBF6635870.1"/>
    </source>
</evidence>
<dbReference type="InterPro" id="IPR050445">
    <property type="entry name" value="Bact_polysacc_biosynth/exp"/>
</dbReference>
<organism evidence="2 3">
    <name type="scientific">Rouxiella silvae</name>
    <dbReference type="NCBI Taxonomy" id="1646373"/>
    <lineage>
        <taxon>Bacteria</taxon>
        <taxon>Pseudomonadati</taxon>
        <taxon>Pseudomonadota</taxon>
        <taxon>Gammaproteobacteria</taxon>
        <taxon>Enterobacterales</taxon>
        <taxon>Yersiniaceae</taxon>
        <taxon>Rouxiella</taxon>
    </lineage>
</organism>
<dbReference type="Proteomes" id="UP000705283">
    <property type="component" value="Unassembled WGS sequence"/>
</dbReference>
<feature type="transmembrane region" description="Helical" evidence="1">
    <location>
        <begin position="359"/>
        <end position="382"/>
    </location>
</feature>
<reference evidence="2" key="2">
    <citation type="submission" date="2022-09" db="EMBL/GenBank/DDBJ databases">
        <title>Rouxiella aceris sp. nov., isolated from tree sap and emended description of the genus Rhouxiella.</title>
        <authorList>
            <person name="Kim I.S."/>
        </authorList>
    </citation>
    <scope>NUCLEOTIDE SEQUENCE</scope>
    <source>
        <strain evidence="2">SAP-2</strain>
    </source>
</reference>
<accession>A0AA40WZB7</accession>
<dbReference type="EMBL" id="JADMKS010000002">
    <property type="protein sequence ID" value="MBF6635870.1"/>
    <property type="molecule type" value="Genomic_DNA"/>
</dbReference>
<evidence type="ECO:0000256" key="1">
    <source>
        <dbReference type="SAM" id="Phobius"/>
    </source>
</evidence>